<dbReference type="ExpressionAtlas" id="A0A178W944">
    <property type="expression patterns" value="baseline and differential"/>
</dbReference>
<reference evidence="7 12" key="4">
    <citation type="submission" date="2020-09" db="EMBL/GenBank/DDBJ databases">
        <authorList>
            <person name="Ashkenazy H."/>
        </authorList>
    </citation>
    <scope>NUCLEOTIDE SEQUENCE [LARGE SCALE GENOMIC DNA]</scope>
    <source>
        <strain evidence="12">cv. Cdm-0</strain>
    </source>
</reference>
<dbReference type="GO" id="GO:0006355">
    <property type="term" value="P:regulation of DNA-templated transcription"/>
    <property type="evidence" value="ECO:0007669"/>
    <property type="project" value="InterPro"/>
</dbReference>
<reference evidence="9 11" key="3">
    <citation type="submission" date="2019-11" db="EMBL/GenBank/DDBJ databases">
        <authorList>
            <person name="Jiao W.-B."/>
            <person name="Schneeberger K."/>
        </authorList>
    </citation>
    <scope>NUCLEOTIDE SEQUENCE [LARGE SCALE GENOMIC DNA]</scope>
    <source>
        <strain evidence="11">cv. An-1</strain>
    </source>
</reference>
<feature type="domain" description="Glabrous enhancer-binding protein-like C-terminal" evidence="6">
    <location>
        <begin position="229"/>
        <end position="296"/>
    </location>
</feature>
<feature type="domain" description="Glabrous enhancer-binding protein-like DBD" evidence="5">
    <location>
        <begin position="124"/>
        <end position="212"/>
    </location>
</feature>
<evidence type="ECO:0000313" key="9">
    <source>
        <dbReference type="EMBL" id="VYS48283.1"/>
    </source>
</evidence>
<dbReference type="Proteomes" id="UP000078284">
    <property type="component" value="Chromosome 1"/>
</dbReference>
<dbReference type="Pfam" id="PF22757">
    <property type="entry name" value="GeBP-like_C"/>
    <property type="match status" value="1"/>
</dbReference>
<keyword evidence="3" id="KW-0804">Transcription</keyword>
<dbReference type="EMBL" id="CACRSJ010000104">
    <property type="protein sequence ID" value="VYS48283.1"/>
    <property type="molecule type" value="Genomic_DNA"/>
</dbReference>
<dbReference type="InterPro" id="IPR007592">
    <property type="entry name" value="GEBP"/>
</dbReference>
<evidence type="ECO:0000259" key="5">
    <source>
        <dbReference type="Pfam" id="PF04504"/>
    </source>
</evidence>
<dbReference type="EMBL" id="LR881466">
    <property type="protein sequence ID" value="CAD5314766.1"/>
    <property type="molecule type" value="Genomic_DNA"/>
</dbReference>
<keyword evidence="2" id="KW-0805">Transcription regulation</keyword>
<comment type="similarity">
    <text evidence="1">Belongs to the GeBP family.</text>
</comment>
<dbReference type="InterPro" id="IPR053932">
    <property type="entry name" value="GeBP-like_DBD"/>
</dbReference>
<dbReference type="PANTHER" id="PTHR31662:SF68">
    <property type="entry name" value="DNA-BINDING STOREKEEPER PROTEIN TRANSCRIPTIONAL REGULATOR-LIKE PROTEIN-RELATED"/>
    <property type="match status" value="1"/>
</dbReference>
<evidence type="ECO:0000256" key="2">
    <source>
        <dbReference type="ARBA" id="ARBA00023015"/>
    </source>
</evidence>
<protein>
    <submittedName>
        <fullName evidence="7">(thale cress) hypothetical protein</fullName>
    </submittedName>
</protein>
<dbReference type="Proteomes" id="UP000516314">
    <property type="component" value="Chromosome 1"/>
</dbReference>
<evidence type="ECO:0000313" key="11">
    <source>
        <dbReference type="Proteomes" id="UP000426265"/>
    </source>
</evidence>
<dbReference type="PANTHER" id="PTHR31662">
    <property type="entry name" value="BNAANNG10740D PROTEIN-RELATED"/>
    <property type="match status" value="1"/>
</dbReference>
<evidence type="ECO:0000259" key="6">
    <source>
        <dbReference type="Pfam" id="PF22757"/>
    </source>
</evidence>
<reference evidence="8" key="2">
    <citation type="submission" date="2016-03" db="EMBL/GenBank/DDBJ databases">
        <title>Full-length assembly of Arabidopsis thaliana Ler reveals the complement of translocations and inversions.</title>
        <authorList>
            <person name="Zapata L."/>
            <person name="Schneeberger K."/>
            <person name="Ossowski S."/>
        </authorList>
    </citation>
    <scope>NUCLEOTIDE SEQUENCE [LARGE SCALE GENOMIC DNA]</scope>
    <source>
        <tissue evidence="8">Leaf</tissue>
    </source>
</reference>
<evidence type="ECO:0000313" key="12">
    <source>
        <dbReference type="Proteomes" id="UP000516314"/>
    </source>
</evidence>
<dbReference type="AlphaFoldDB" id="A0A178W944"/>
<evidence type="ECO:0000256" key="4">
    <source>
        <dbReference type="SAM" id="MobiDB-lite"/>
    </source>
</evidence>
<evidence type="ECO:0000313" key="8">
    <source>
        <dbReference type="EMBL" id="OAP14979.1"/>
    </source>
</evidence>
<evidence type="ECO:0000313" key="7">
    <source>
        <dbReference type="EMBL" id="CAD5314766.1"/>
    </source>
</evidence>
<accession>A0A178W944</accession>
<gene>
    <name evidence="8" type="ordered locus">AXX17_At1g40480</name>
    <name evidence="9" type="ORF">AN1_LOCUS3766</name>
    <name evidence="7" type="ORF">AT9943_LOCUS3187</name>
</gene>
<feature type="compositionally biased region" description="Acidic residues" evidence="4">
    <location>
        <begin position="19"/>
        <end position="28"/>
    </location>
</feature>
<dbReference type="Proteomes" id="UP000426265">
    <property type="component" value="Unassembled WGS sequence"/>
</dbReference>
<organism evidence="8 10">
    <name type="scientific">Arabidopsis thaliana</name>
    <name type="common">Mouse-ear cress</name>
    <dbReference type="NCBI Taxonomy" id="3702"/>
    <lineage>
        <taxon>Eukaryota</taxon>
        <taxon>Viridiplantae</taxon>
        <taxon>Streptophyta</taxon>
        <taxon>Embryophyta</taxon>
        <taxon>Tracheophyta</taxon>
        <taxon>Spermatophyta</taxon>
        <taxon>Magnoliopsida</taxon>
        <taxon>eudicotyledons</taxon>
        <taxon>Gunneridae</taxon>
        <taxon>Pentapetalae</taxon>
        <taxon>rosids</taxon>
        <taxon>malvids</taxon>
        <taxon>Brassicales</taxon>
        <taxon>Brassicaceae</taxon>
        <taxon>Camelineae</taxon>
        <taxon>Arabidopsis</taxon>
    </lineage>
</organism>
<feature type="region of interest" description="Disordered" evidence="4">
    <location>
        <begin position="1"/>
        <end position="120"/>
    </location>
</feature>
<sequence length="298" mass="33139">MNKKLLNPLEDPPTASSSEDVDEEISSGEDEKEHISNSSSSEEENELKDLSTQTLNSPSTEAPTLDSGSETNSDSDKPIVLTSQKKKEGTDSSGTKRASEGTSSKDIKRAKKVSGDDDNKKADFQSLWTKEDEISLLQGMIDFKAETGTSAHDDMNGFFDIAKRYISFDVSKIQFGDKIRGLKKKYFGVRKKKGLDLDHDKKCLGLAKSIWGLDGKEVVVLGGDSETSNWFEKSFLVRVVARLGVDECIVKWKWSKVSKETKKRIEEKMKMVEAKELELLSQKIDVLKEVASVIAETI</sequence>
<evidence type="ECO:0000256" key="1">
    <source>
        <dbReference type="ARBA" id="ARBA00010820"/>
    </source>
</evidence>
<proteinExistence type="inferred from homology"/>
<feature type="compositionally biased region" description="Basic and acidic residues" evidence="4">
    <location>
        <begin position="97"/>
        <end position="120"/>
    </location>
</feature>
<reference evidence="10" key="1">
    <citation type="journal article" date="2016" name="Proc. Natl. Acad. Sci. U.S.A.">
        <title>Chromosome-level assembly of Arabidopsis thaliana Ler reveals the extent of translocation and inversion polymorphisms.</title>
        <authorList>
            <person name="Zapata L."/>
            <person name="Ding J."/>
            <person name="Willing E.M."/>
            <person name="Hartwig B."/>
            <person name="Bezdan D."/>
            <person name="Jiao W.B."/>
            <person name="Patel V."/>
            <person name="Velikkakam James G."/>
            <person name="Koornneef M."/>
            <person name="Ossowski S."/>
            <person name="Schneeberger K."/>
        </authorList>
    </citation>
    <scope>NUCLEOTIDE SEQUENCE [LARGE SCALE GENOMIC DNA]</scope>
    <source>
        <strain evidence="10">cv. Landsberg erecta</strain>
    </source>
</reference>
<name>A0A178W944_ARATH</name>
<dbReference type="EMBL" id="LUHQ01000001">
    <property type="protein sequence ID" value="OAP14979.1"/>
    <property type="molecule type" value="Genomic_DNA"/>
</dbReference>
<evidence type="ECO:0000256" key="3">
    <source>
        <dbReference type="ARBA" id="ARBA00023163"/>
    </source>
</evidence>
<dbReference type="Pfam" id="PF04504">
    <property type="entry name" value="GeBP-like_DBD"/>
    <property type="match status" value="1"/>
</dbReference>
<evidence type="ECO:0000313" key="10">
    <source>
        <dbReference type="Proteomes" id="UP000078284"/>
    </source>
</evidence>
<feature type="compositionally biased region" description="Polar residues" evidence="4">
    <location>
        <begin position="52"/>
        <end position="72"/>
    </location>
</feature>
<dbReference type="InterPro" id="IPR053933">
    <property type="entry name" value="GeBP-like_C"/>
</dbReference>